<dbReference type="CDD" id="cd13123">
    <property type="entry name" value="MATE_MurJ_like"/>
    <property type="match status" value="1"/>
</dbReference>
<feature type="transmembrane region" description="Helical" evidence="10">
    <location>
        <begin position="286"/>
        <end position="304"/>
    </location>
</feature>
<comment type="subcellular location">
    <subcellularLocation>
        <location evidence="10">Cell inner membrane</location>
        <topology evidence="10">Multi-pass membrane protein</topology>
    </subcellularLocation>
    <subcellularLocation>
        <location evidence="1">Cell membrane</location>
        <topology evidence="1">Multi-pass membrane protein</topology>
    </subcellularLocation>
</comment>
<feature type="transmembrane region" description="Helical" evidence="10">
    <location>
        <begin position="460"/>
        <end position="483"/>
    </location>
</feature>
<keyword evidence="7 10" id="KW-0472">Membrane</keyword>
<dbReference type="OrthoDB" id="9816572at2"/>
<accession>A0A2S9Q9R2</accession>
<dbReference type="EMBL" id="PUEJ01000006">
    <property type="protein sequence ID" value="PRH86082.1"/>
    <property type="molecule type" value="Genomic_DNA"/>
</dbReference>
<dbReference type="GO" id="GO:0034204">
    <property type="term" value="P:lipid translocation"/>
    <property type="evidence" value="ECO:0007669"/>
    <property type="project" value="TreeGrafter"/>
</dbReference>
<evidence type="ECO:0000256" key="1">
    <source>
        <dbReference type="ARBA" id="ARBA00004651"/>
    </source>
</evidence>
<dbReference type="GO" id="GO:0071555">
    <property type="term" value="P:cell wall organization"/>
    <property type="evidence" value="ECO:0007669"/>
    <property type="project" value="UniProtKB-UniRule"/>
</dbReference>
<feature type="transmembrane region" description="Helical" evidence="10">
    <location>
        <begin position="201"/>
        <end position="221"/>
    </location>
</feature>
<keyword evidence="5 10" id="KW-0573">Peptidoglycan synthesis</keyword>
<evidence type="ECO:0000256" key="6">
    <source>
        <dbReference type="ARBA" id="ARBA00022989"/>
    </source>
</evidence>
<keyword evidence="2 10" id="KW-1003">Cell membrane</keyword>
<keyword evidence="10 11" id="KW-0813">Transport</keyword>
<keyword evidence="13" id="KW-1185">Reference proteome</keyword>
<evidence type="ECO:0000256" key="9">
    <source>
        <dbReference type="ARBA" id="ARBA00061532"/>
    </source>
</evidence>
<feature type="transmembrane region" description="Helical" evidence="10">
    <location>
        <begin position="325"/>
        <end position="349"/>
    </location>
</feature>
<dbReference type="Pfam" id="PF03023">
    <property type="entry name" value="MurJ"/>
    <property type="match status" value="1"/>
</dbReference>
<evidence type="ECO:0000256" key="3">
    <source>
        <dbReference type="ARBA" id="ARBA00022692"/>
    </source>
</evidence>
<evidence type="ECO:0000313" key="13">
    <source>
        <dbReference type="Proteomes" id="UP000237682"/>
    </source>
</evidence>
<evidence type="ECO:0000256" key="5">
    <source>
        <dbReference type="ARBA" id="ARBA00022984"/>
    </source>
</evidence>
<keyword evidence="4 10" id="KW-0133">Cell shape</keyword>
<feature type="transmembrane region" description="Helical" evidence="10">
    <location>
        <begin position="169"/>
        <end position="189"/>
    </location>
</feature>
<evidence type="ECO:0000256" key="10">
    <source>
        <dbReference type="HAMAP-Rule" id="MF_02078"/>
    </source>
</evidence>
<dbReference type="PIRSF" id="PIRSF002869">
    <property type="entry name" value="MviN"/>
    <property type="match status" value="1"/>
</dbReference>
<dbReference type="UniPathway" id="UPA00219"/>
<dbReference type="HAMAP" id="MF_02078">
    <property type="entry name" value="MurJ_MviN"/>
    <property type="match status" value="1"/>
</dbReference>
<dbReference type="Proteomes" id="UP000237682">
    <property type="component" value="Unassembled WGS sequence"/>
</dbReference>
<evidence type="ECO:0000256" key="7">
    <source>
        <dbReference type="ARBA" id="ARBA00023136"/>
    </source>
</evidence>
<feature type="transmembrane region" description="Helical" evidence="10">
    <location>
        <begin position="420"/>
        <end position="439"/>
    </location>
</feature>
<evidence type="ECO:0000313" key="12">
    <source>
        <dbReference type="EMBL" id="PRH86082.1"/>
    </source>
</evidence>
<name>A0A2S9Q9R2_9HYPH</name>
<gene>
    <name evidence="12" type="primary">mviN</name>
    <name evidence="10" type="synonym">murJ</name>
    <name evidence="12" type="ORF">C5L14_17670</name>
</gene>
<feature type="transmembrane region" description="Helical" evidence="10">
    <location>
        <begin position="100"/>
        <end position="123"/>
    </location>
</feature>
<feature type="transmembrane region" description="Helical" evidence="10">
    <location>
        <begin position="495"/>
        <end position="514"/>
    </location>
</feature>
<dbReference type="AlphaFoldDB" id="A0A2S9Q9R2"/>
<comment type="function">
    <text evidence="8 10 11">Involved in peptidoglycan biosynthesis. Transports lipid-linked peptidoglycan precursors from the inner to the outer leaflet of the cytoplasmic membrane.</text>
</comment>
<keyword evidence="6 10" id="KW-1133">Transmembrane helix</keyword>
<evidence type="ECO:0000256" key="8">
    <source>
        <dbReference type="ARBA" id="ARBA00060041"/>
    </source>
</evidence>
<feature type="transmembrane region" description="Helical" evidence="10">
    <location>
        <begin position="12"/>
        <end position="32"/>
    </location>
</feature>
<dbReference type="GO" id="GO:0005886">
    <property type="term" value="C:plasma membrane"/>
    <property type="evidence" value="ECO:0007669"/>
    <property type="project" value="UniProtKB-SubCell"/>
</dbReference>
<dbReference type="PANTHER" id="PTHR47019:SF1">
    <property type="entry name" value="LIPID II FLIPPASE MURJ"/>
    <property type="match status" value="1"/>
</dbReference>
<reference evidence="12 13" key="1">
    <citation type="submission" date="2018-02" db="EMBL/GenBank/DDBJ databases">
        <title>Whole genome sequencing of endophytic bacterium.</title>
        <authorList>
            <person name="Eedara R."/>
            <person name="Podile A.R."/>
        </authorList>
    </citation>
    <scope>NUCLEOTIDE SEQUENCE [LARGE SCALE GENOMIC DNA]</scope>
    <source>
        <strain evidence="12 13">RP1T</strain>
    </source>
</reference>
<evidence type="ECO:0000256" key="2">
    <source>
        <dbReference type="ARBA" id="ARBA00022475"/>
    </source>
</evidence>
<comment type="similarity">
    <text evidence="9 10 11">Belongs to the MurJ/MviN family.</text>
</comment>
<keyword evidence="10 11" id="KW-0961">Cell wall biogenesis/degradation</keyword>
<keyword evidence="3 10" id="KW-0812">Transmembrane</keyword>
<protein>
    <recommendedName>
        <fullName evidence="10">Probable lipid II flippase MurJ</fullName>
    </recommendedName>
</protein>
<proteinExistence type="inferred from homology"/>
<evidence type="ECO:0000256" key="11">
    <source>
        <dbReference type="PIRNR" id="PIRNR002869"/>
    </source>
</evidence>
<feature type="transmembrane region" description="Helical" evidence="10">
    <location>
        <begin position="242"/>
        <end position="266"/>
    </location>
</feature>
<dbReference type="PANTHER" id="PTHR47019">
    <property type="entry name" value="LIPID II FLIPPASE MURJ"/>
    <property type="match status" value="1"/>
</dbReference>
<feature type="transmembrane region" description="Helical" evidence="10">
    <location>
        <begin position="361"/>
        <end position="382"/>
    </location>
</feature>
<feature type="transmembrane region" description="Helical" evidence="10">
    <location>
        <begin position="143"/>
        <end position="162"/>
    </location>
</feature>
<evidence type="ECO:0000256" key="4">
    <source>
        <dbReference type="ARBA" id="ARBA00022960"/>
    </source>
</evidence>
<keyword evidence="10" id="KW-0997">Cell inner membrane</keyword>
<dbReference type="InterPro" id="IPR051050">
    <property type="entry name" value="Lipid_II_flippase_MurJ/MviN"/>
</dbReference>
<dbReference type="GO" id="GO:0009252">
    <property type="term" value="P:peptidoglycan biosynthetic process"/>
    <property type="evidence" value="ECO:0007669"/>
    <property type="project" value="UniProtKB-UniRule"/>
</dbReference>
<dbReference type="GO" id="GO:0015648">
    <property type="term" value="F:lipid-linked peptidoglycan transporter activity"/>
    <property type="evidence" value="ECO:0007669"/>
    <property type="project" value="UniProtKB-UniRule"/>
</dbReference>
<dbReference type="InterPro" id="IPR004268">
    <property type="entry name" value="MurJ"/>
</dbReference>
<organism evidence="12 13">
    <name type="scientific">Labrys okinawensis</name>
    <dbReference type="NCBI Taxonomy" id="346911"/>
    <lineage>
        <taxon>Bacteria</taxon>
        <taxon>Pseudomonadati</taxon>
        <taxon>Pseudomonadota</taxon>
        <taxon>Alphaproteobacteria</taxon>
        <taxon>Hyphomicrobiales</taxon>
        <taxon>Xanthobacteraceae</taxon>
        <taxon>Labrys</taxon>
    </lineage>
</organism>
<dbReference type="GO" id="GO:0008360">
    <property type="term" value="P:regulation of cell shape"/>
    <property type="evidence" value="ECO:0007669"/>
    <property type="project" value="UniProtKB-UniRule"/>
</dbReference>
<dbReference type="PRINTS" id="PR01806">
    <property type="entry name" value="VIRFACTRMVIN"/>
</dbReference>
<comment type="caution">
    <text evidence="12">The sequence shown here is derived from an EMBL/GenBank/DDBJ whole genome shotgun (WGS) entry which is preliminary data.</text>
</comment>
<comment type="pathway">
    <text evidence="10">Cell wall biogenesis; peptidoglycan biosynthesis.</text>
</comment>
<dbReference type="NCBIfam" id="TIGR01695">
    <property type="entry name" value="murJ_mviN"/>
    <property type="match status" value="1"/>
</dbReference>
<sequence>MQPLPSPRFGVLMAFLRNAASVGVATLLSRILGFLRDTMVAAALGAGPVADAFVVAFRLPSLMRRLFAEGAVNTAFVPLHAEAERHGEGEAFSDQVFTQVALVFFLASAVALFAMPLLIGLIAPGFGAGGGRVDLAVGLSRITFSYCLATAVMVVASAVLNVHGRFTAAAYAPALVNVVTIAALLGAPLLGQGDQEALARLLAWSIFVGGLAQGALVFLALHRAGLRLRLVRPVWTPAVRRFFLLALPGVLTAGATQVNAFIGLIIASADPGAVTWLYYADRLYQLPLGIIAVALGNALLPDLARASSRGDPQAESGILSRAVEFAAFLSLPAALALIVLAGPIVSVLFERGAFTADDSTATALALAGFAAGLPAFAGAKVLQPLFFARARMRLPFLIALVGAAADVILSLALFPVWRQTGIAVAAAVSGWINLVLLLLAARRSGLLRLDAAAARRLPRIAAAAILMLAVVYGAAEAMTGWLIAGQSLASRVATLALLCGGGLIVYLSACWLLGGIDRGTGLRRLLTGETAAGK</sequence>
<feature type="transmembrane region" description="Helical" evidence="10">
    <location>
        <begin position="394"/>
        <end position="414"/>
    </location>
</feature>